<accession>A0A380HQE0</accession>
<evidence type="ECO:0000313" key="2">
    <source>
        <dbReference type="Proteomes" id="UP000254707"/>
    </source>
</evidence>
<protein>
    <submittedName>
        <fullName evidence="1">Uncharacterized protein</fullName>
    </submittedName>
</protein>
<dbReference type="EMBL" id="UHED01000001">
    <property type="protein sequence ID" value="SUM84794.1"/>
    <property type="molecule type" value="Genomic_DNA"/>
</dbReference>
<name>A0A380HQE0_STASA</name>
<proteinExistence type="predicted"/>
<reference evidence="1 2" key="1">
    <citation type="submission" date="2018-06" db="EMBL/GenBank/DDBJ databases">
        <authorList>
            <consortium name="Pathogen Informatics"/>
            <person name="Doyle S."/>
        </authorList>
    </citation>
    <scope>NUCLEOTIDE SEQUENCE [LARGE SCALE GENOMIC DNA]</scope>
    <source>
        <strain evidence="1 2">NCTC7688</strain>
    </source>
</reference>
<gene>
    <name evidence="1" type="ORF">NCTC7688_02688</name>
</gene>
<evidence type="ECO:0000313" key="1">
    <source>
        <dbReference type="EMBL" id="SUM84794.1"/>
    </source>
</evidence>
<sequence length="73" mass="8354">MENTYIKTLETLKGKCNLITNSESLSDLKDSDIFWTDAMLSMLENMKKEQVTVEEGIAYLENIIQKSGSNYKN</sequence>
<dbReference type="RefSeq" id="WP_041079822.1">
    <property type="nucleotide sequence ID" value="NZ_CAXOKG010000009.1"/>
</dbReference>
<dbReference type="Proteomes" id="UP000254707">
    <property type="component" value="Unassembled WGS sequence"/>
</dbReference>
<organism evidence="1 2">
    <name type="scientific">Staphylococcus saprophyticus</name>
    <dbReference type="NCBI Taxonomy" id="29385"/>
    <lineage>
        <taxon>Bacteria</taxon>
        <taxon>Bacillati</taxon>
        <taxon>Bacillota</taxon>
        <taxon>Bacilli</taxon>
        <taxon>Bacillales</taxon>
        <taxon>Staphylococcaceae</taxon>
        <taxon>Staphylococcus</taxon>
    </lineage>
</organism>
<dbReference type="AlphaFoldDB" id="A0A380HQE0"/>